<dbReference type="PANTHER" id="PTHR14942">
    <property type="entry name" value="U11/U12 SMALL NUCLEAR RIBONUCLEOPROTEIN 25 KDA PROTEIN"/>
    <property type="match status" value="1"/>
</dbReference>
<dbReference type="InterPro" id="IPR029071">
    <property type="entry name" value="Ubiquitin-like_domsf"/>
</dbReference>
<dbReference type="Gramene" id="ONI34426">
    <property type="protein sequence ID" value="ONI34426"/>
    <property type="gene ID" value="PRUPE_1G481900"/>
</dbReference>
<name>A0A251REM2_PRUPE</name>
<dbReference type="InterPro" id="IPR040610">
    <property type="entry name" value="SNRNP25_ubiquitin"/>
</dbReference>
<dbReference type="AlphaFoldDB" id="A0A251REM2"/>
<dbReference type="InterPro" id="IPR039690">
    <property type="entry name" value="SNRNP25"/>
</dbReference>
<dbReference type="GO" id="GO:0000398">
    <property type="term" value="P:mRNA splicing, via spliceosome"/>
    <property type="evidence" value="ECO:0007669"/>
    <property type="project" value="InterPro"/>
</dbReference>
<organism evidence="2 3">
    <name type="scientific">Prunus persica</name>
    <name type="common">Peach</name>
    <name type="synonym">Amygdalus persica</name>
    <dbReference type="NCBI Taxonomy" id="3760"/>
    <lineage>
        <taxon>Eukaryota</taxon>
        <taxon>Viridiplantae</taxon>
        <taxon>Streptophyta</taxon>
        <taxon>Embryophyta</taxon>
        <taxon>Tracheophyta</taxon>
        <taxon>Spermatophyta</taxon>
        <taxon>Magnoliopsida</taxon>
        <taxon>eudicotyledons</taxon>
        <taxon>Gunneridae</taxon>
        <taxon>Pentapetalae</taxon>
        <taxon>rosids</taxon>
        <taxon>fabids</taxon>
        <taxon>Rosales</taxon>
        <taxon>Rosaceae</taxon>
        <taxon>Amygdaloideae</taxon>
        <taxon>Amygdaleae</taxon>
        <taxon>Prunus</taxon>
    </lineage>
</organism>
<reference evidence="2 3" key="1">
    <citation type="journal article" date="2013" name="Nat. Genet.">
        <title>The high-quality draft genome of peach (Prunus persica) identifies unique patterns of genetic diversity, domestication and genome evolution.</title>
        <authorList>
            <consortium name="International Peach Genome Initiative"/>
            <person name="Verde I."/>
            <person name="Abbott A.G."/>
            <person name="Scalabrin S."/>
            <person name="Jung S."/>
            <person name="Shu S."/>
            <person name="Marroni F."/>
            <person name="Zhebentyayeva T."/>
            <person name="Dettori M.T."/>
            <person name="Grimwood J."/>
            <person name="Cattonaro F."/>
            <person name="Zuccolo A."/>
            <person name="Rossini L."/>
            <person name="Jenkins J."/>
            <person name="Vendramin E."/>
            <person name="Meisel L.A."/>
            <person name="Decroocq V."/>
            <person name="Sosinski B."/>
            <person name="Prochnik S."/>
            <person name="Mitros T."/>
            <person name="Policriti A."/>
            <person name="Cipriani G."/>
            <person name="Dondini L."/>
            <person name="Ficklin S."/>
            <person name="Goodstein D.M."/>
            <person name="Xuan P."/>
            <person name="Del Fabbro C."/>
            <person name="Aramini V."/>
            <person name="Copetti D."/>
            <person name="Gonzalez S."/>
            <person name="Horner D.S."/>
            <person name="Falchi R."/>
            <person name="Lucas S."/>
            <person name="Mica E."/>
            <person name="Maldonado J."/>
            <person name="Lazzari B."/>
            <person name="Bielenberg D."/>
            <person name="Pirona R."/>
            <person name="Miculan M."/>
            <person name="Barakat A."/>
            <person name="Testolin R."/>
            <person name="Stella A."/>
            <person name="Tartarini S."/>
            <person name="Tonutti P."/>
            <person name="Arus P."/>
            <person name="Orellana A."/>
            <person name="Wells C."/>
            <person name="Main D."/>
            <person name="Vizzotto G."/>
            <person name="Silva H."/>
            <person name="Salamini F."/>
            <person name="Schmutz J."/>
            <person name="Morgante M."/>
            <person name="Rokhsar D.S."/>
        </authorList>
    </citation>
    <scope>NUCLEOTIDE SEQUENCE [LARGE SCALE GENOMIC DNA]</scope>
    <source>
        <strain evidence="3">cv. Nemared</strain>
    </source>
</reference>
<dbReference type="PANTHER" id="PTHR14942:SF2">
    <property type="entry name" value="UBIQUITIN-LIKE SUPERFAMILY PROTEIN"/>
    <property type="match status" value="1"/>
</dbReference>
<evidence type="ECO:0000313" key="3">
    <source>
        <dbReference type="Proteomes" id="UP000006882"/>
    </source>
</evidence>
<evidence type="ECO:0000313" key="2">
    <source>
        <dbReference type="EMBL" id="ONI34426.1"/>
    </source>
</evidence>
<keyword evidence="3" id="KW-1185">Reference proteome</keyword>
<dbReference type="CDD" id="cd17058">
    <property type="entry name" value="Ubl_SNRNP25"/>
    <property type="match status" value="1"/>
</dbReference>
<dbReference type="Pfam" id="PF18036">
    <property type="entry name" value="Ubiquitin_4"/>
    <property type="match status" value="1"/>
</dbReference>
<protein>
    <recommendedName>
        <fullName evidence="1">SNRNP25 ubiquitin-like domain-containing protein</fullName>
    </recommendedName>
</protein>
<dbReference type="SUPFAM" id="SSF54236">
    <property type="entry name" value="Ubiquitin-like"/>
    <property type="match status" value="1"/>
</dbReference>
<gene>
    <name evidence="2" type="ORF">PRUPE_1G481900</name>
</gene>
<accession>A0A251REM2</accession>
<dbReference type="Gene3D" id="3.10.20.90">
    <property type="entry name" value="Phosphatidylinositol 3-kinase Catalytic Subunit, Chain A, domain 1"/>
    <property type="match status" value="1"/>
</dbReference>
<proteinExistence type="predicted"/>
<dbReference type="EMBL" id="CM007651">
    <property type="protein sequence ID" value="ONI34426.1"/>
    <property type="molecule type" value="Genomic_DNA"/>
</dbReference>
<dbReference type="SMR" id="A0A251REM2"/>
<feature type="domain" description="SNRNP25 ubiquitin-like" evidence="1">
    <location>
        <begin position="56"/>
        <end position="142"/>
    </location>
</feature>
<dbReference type="OrthoDB" id="72819at2759"/>
<evidence type="ECO:0000259" key="1">
    <source>
        <dbReference type="Pfam" id="PF18036"/>
    </source>
</evidence>
<dbReference type="Proteomes" id="UP000006882">
    <property type="component" value="Chromosome G1"/>
</dbReference>
<sequence>MSYSTLRIDDDDFVPVRPSSVERPRRSNSLPFVPLLLIDGFSRKSFSYSALPQEPLRLSVLKLDGSCFDIEVAKTATVLELKQAVEAVFSHMPQKGPGKISWPHVWGHFCLCYGAQKLVVETDHIRHYGIKDGDQLHFVRHVSISYTLTKKQSKKGLIGSKQNTTSIPRSISLEEIEAIDKEEEQSDRDIEQHDEVFYDSDDIENPKSRHCNGEVSIEHNESTLPSLLGEWFPYSRLSAVGTTSKRSLACAPSIATGLLVGFRKMFGLCFEKRDKRYSRRDTWRID</sequence>